<name>A0A5J4Q9P4_9ZZZZ</name>
<organism evidence="1">
    <name type="scientific">termite gut metagenome</name>
    <dbReference type="NCBI Taxonomy" id="433724"/>
    <lineage>
        <taxon>unclassified sequences</taxon>
        <taxon>metagenomes</taxon>
        <taxon>organismal metagenomes</taxon>
    </lineage>
</organism>
<gene>
    <name evidence="1" type="ORF">EZS27_031778</name>
</gene>
<reference evidence="1" key="1">
    <citation type="submission" date="2019-03" db="EMBL/GenBank/DDBJ databases">
        <title>Single cell metagenomics reveals metabolic interactions within the superorganism composed of flagellate Streblomastix strix and complex community of Bacteroidetes bacteria on its surface.</title>
        <authorList>
            <person name="Treitli S.C."/>
            <person name="Kolisko M."/>
            <person name="Husnik F."/>
            <person name="Keeling P."/>
            <person name="Hampl V."/>
        </authorList>
    </citation>
    <scope>NUCLEOTIDE SEQUENCE</scope>
    <source>
        <strain evidence="1">STM</strain>
    </source>
</reference>
<comment type="caution">
    <text evidence="1">The sequence shown here is derived from an EMBL/GenBank/DDBJ whole genome shotgun (WGS) entry which is preliminary data.</text>
</comment>
<sequence length="74" mass="8497">MEANLLNKADVLKTLECLPEQFTVEELGNEFSELSYILKRLKDSEDGKVVSNEEIGRFIESGEIWKSHGLLKQR</sequence>
<dbReference type="AlphaFoldDB" id="A0A5J4Q9P4"/>
<evidence type="ECO:0000313" key="1">
    <source>
        <dbReference type="EMBL" id="KAA6318182.1"/>
    </source>
</evidence>
<protein>
    <submittedName>
        <fullName evidence="1">Uncharacterized protein</fullName>
    </submittedName>
</protein>
<accession>A0A5J4Q9P4</accession>
<dbReference type="EMBL" id="SNRY01004277">
    <property type="protein sequence ID" value="KAA6318182.1"/>
    <property type="molecule type" value="Genomic_DNA"/>
</dbReference>
<proteinExistence type="predicted"/>